<dbReference type="AlphaFoldDB" id="A0A1F6VHH0"/>
<comment type="caution">
    <text evidence="1">The sequence shown here is derived from an EMBL/GenBank/DDBJ whole genome shotgun (WGS) entry which is preliminary data.</text>
</comment>
<name>A0A1F6VHH0_9BACT</name>
<organism evidence="1 2">
    <name type="scientific">Candidatus Nomurabacteria bacterium RIFCSPHIGHO2_01_FULL_42_16</name>
    <dbReference type="NCBI Taxonomy" id="1801743"/>
    <lineage>
        <taxon>Bacteria</taxon>
        <taxon>Candidatus Nomuraibacteriota</taxon>
    </lineage>
</organism>
<dbReference type="Proteomes" id="UP000178059">
    <property type="component" value="Unassembled WGS sequence"/>
</dbReference>
<accession>A0A1F6VHH0</accession>
<sequence length="132" mass="15053">MAQILEDFFEAQNIFLAEAEAEALLSEPQKLPARPSRSDGNVFSITYAFEKRDKKTAWSILQKLFEAGIEPENLIGILFWKVKTMLADKKFSKWSEAELKNISAKIIAIYHDGHRGMLDAPIELEKLILETL</sequence>
<protein>
    <submittedName>
        <fullName evidence="1">Uncharacterized protein</fullName>
    </submittedName>
</protein>
<reference evidence="1 2" key="1">
    <citation type="journal article" date="2016" name="Nat. Commun.">
        <title>Thousands of microbial genomes shed light on interconnected biogeochemical processes in an aquifer system.</title>
        <authorList>
            <person name="Anantharaman K."/>
            <person name="Brown C.T."/>
            <person name="Hug L.A."/>
            <person name="Sharon I."/>
            <person name="Castelle C.J."/>
            <person name="Probst A.J."/>
            <person name="Thomas B.C."/>
            <person name="Singh A."/>
            <person name="Wilkins M.J."/>
            <person name="Karaoz U."/>
            <person name="Brodie E.L."/>
            <person name="Williams K.H."/>
            <person name="Hubbard S.S."/>
            <person name="Banfield J.F."/>
        </authorList>
    </citation>
    <scope>NUCLEOTIDE SEQUENCE [LARGE SCALE GENOMIC DNA]</scope>
</reference>
<dbReference type="STRING" id="1801743.A2824_00660"/>
<evidence type="ECO:0000313" key="2">
    <source>
        <dbReference type="Proteomes" id="UP000178059"/>
    </source>
</evidence>
<dbReference type="Gene3D" id="1.20.272.10">
    <property type="match status" value="1"/>
</dbReference>
<dbReference type="EMBL" id="MFTT01000034">
    <property type="protein sequence ID" value="OGI69080.1"/>
    <property type="molecule type" value="Genomic_DNA"/>
</dbReference>
<gene>
    <name evidence="1" type="ORF">A2824_00660</name>
</gene>
<evidence type="ECO:0000313" key="1">
    <source>
        <dbReference type="EMBL" id="OGI69080.1"/>
    </source>
</evidence>
<proteinExistence type="predicted"/>